<accession>A0A7S3PYD9</accession>
<evidence type="ECO:0000313" key="2">
    <source>
        <dbReference type="EMBL" id="CAE0459581.1"/>
    </source>
</evidence>
<feature type="compositionally biased region" description="Basic and acidic residues" evidence="1">
    <location>
        <begin position="398"/>
        <end position="426"/>
    </location>
</feature>
<organism evidence="2">
    <name type="scientific">Chaetoceros debilis</name>
    <dbReference type="NCBI Taxonomy" id="122233"/>
    <lineage>
        <taxon>Eukaryota</taxon>
        <taxon>Sar</taxon>
        <taxon>Stramenopiles</taxon>
        <taxon>Ochrophyta</taxon>
        <taxon>Bacillariophyta</taxon>
        <taxon>Coscinodiscophyceae</taxon>
        <taxon>Chaetocerotophycidae</taxon>
        <taxon>Chaetocerotales</taxon>
        <taxon>Chaetocerotaceae</taxon>
        <taxon>Chaetoceros</taxon>
    </lineage>
</organism>
<proteinExistence type="predicted"/>
<dbReference type="AlphaFoldDB" id="A0A7S3PYD9"/>
<protein>
    <submittedName>
        <fullName evidence="2">Uncharacterized protein</fullName>
    </submittedName>
</protein>
<gene>
    <name evidence="2" type="ORF">CDEB00056_LOCUS4422</name>
</gene>
<name>A0A7S3PYD9_9STRA</name>
<feature type="region of interest" description="Disordered" evidence="1">
    <location>
        <begin position="387"/>
        <end position="426"/>
    </location>
</feature>
<evidence type="ECO:0000256" key="1">
    <source>
        <dbReference type="SAM" id="MobiDB-lite"/>
    </source>
</evidence>
<reference evidence="2" key="1">
    <citation type="submission" date="2021-01" db="EMBL/GenBank/DDBJ databases">
        <authorList>
            <person name="Corre E."/>
            <person name="Pelletier E."/>
            <person name="Niang G."/>
            <person name="Scheremetjew M."/>
            <person name="Finn R."/>
            <person name="Kale V."/>
            <person name="Holt S."/>
            <person name="Cochrane G."/>
            <person name="Meng A."/>
            <person name="Brown T."/>
            <person name="Cohen L."/>
        </authorList>
    </citation>
    <scope>NUCLEOTIDE SEQUENCE</scope>
    <source>
        <strain evidence="2">MM31A-1</strain>
    </source>
</reference>
<sequence>MTEVELQLHLDAEGRTIFDVSTKEEHTSKERKKTLVDYSSKTQLTRLADGHRSQIFLEDEQKRTQLMDDLLFDCEITDFALLPRTFWMPATGMQPRCALEQCALEIFQKHVKDGVEFDPITSGAEWWVQIRPSPPAGRYNLLPDKQSKDSSNSNDNEDTKKDEDMETSGICFHWDKDEDLRIMMGGNMYIHPHISTVTYFSDIGAPTMALNYRVNIFTGEYESPSETEAVEAYFSWPKRGKHLSFDGKFLHAAPSNLLKAGEWKKQISAPADVDAKDMDEKDRKKQLRRRRRTTFLVNIWLNYKPVNTNIFPSTMTDKLSKVIDEEILFDNQVGNCSANSMTYTGSNHSSDEKNGNVSFEWPMGGCDSKESICMDLPLEKIQNQMDDGGNIHMSWESKPGEDRAIRLKKDENESSRDETNRKKQKC</sequence>
<feature type="region of interest" description="Disordered" evidence="1">
    <location>
        <begin position="138"/>
        <end position="164"/>
    </location>
</feature>
<dbReference type="EMBL" id="HBIO01006103">
    <property type="protein sequence ID" value="CAE0459581.1"/>
    <property type="molecule type" value="Transcribed_RNA"/>
</dbReference>